<sequence length="121" mass="12996">MHAGRISGGLDGGIPNSLPLIFERSQSALKPVDWQSVGSVLNLSLIAGLDAASQRAKQFMLFLPLYLATSIHALNSSVAVQNKYHTLRPSPHLRLKSSGVGMQSSWLVAAWVQKLHAEGPV</sequence>
<proteinExistence type="predicted"/>
<evidence type="ECO:0000313" key="2">
    <source>
        <dbReference type="Proteomes" id="UP001189429"/>
    </source>
</evidence>
<comment type="caution">
    <text evidence="1">The sequence shown here is derived from an EMBL/GenBank/DDBJ whole genome shotgun (WGS) entry which is preliminary data.</text>
</comment>
<dbReference type="EMBL" id="CAUYUJ010016100">
    <property type="protein sequence ID" value="CAK0861850.1"/>
    <property type="molecule type" value="Genomic_DNA"/>
</dbReference>
<evidence type="ECO:0000313" key="1">
    <source>
        <dbReference type="EMBL" id="CAK0861850.1"/>
    </source>
</evidence>
<gene>
    <name evidence="1" type="ORF">PCOR1329_LOCUS50405</name>
</gene>
<accession>A0ABN9UPV6</accession>
<keyword evidence="2" id="KW-1185">Reference proteome</keyword>
<organism evidence="1 2">
    <name type="scientific">Prorocentrum cordatum</name>
    <dbReference type="NCBI Taxonomy" id="2364126"/>
    <lineage>
        <taxon>Eukaryota</taxon>
        <taxon>Sar</taxon>
        <taxon>Alveolata</taxon>
        <taxon>Dinophyceae</taxon>
        <taxon>Prorocentrales</taxon>
        <taxon>Prorocentraceae</taxon>
        <taxon>Prorocentrum</taxon>
    </lineage>
</organism>
<dbReference type="Proteomes" id="UP001189429">
    <property type="component" value="Unassembled WGS sequence"/>
</dbReference>
<protein>
    <submittedName>
        <fullName evidence="1">Uncharacterized protein</fullName>
    </submittedName>
</protein>
<name>A0ABN9UPV6_9DINO</name>
<reference evidence="1" key="1">
    <citation type="submission" date="2023-10" db="EMBL/GenBank/DDBJ databases">
        <authorList>
            <person name="Chen Y."/>
            <person name="Shah S."/>
            <person name="Dougan E. K."/>
            <person name="Thang M."/>
            <person name="Chan C."/>
        </authorList>
    </citation>
    <scope>NUCLEOTIDE SEQUENCE [LARGE SCALE GENOMIC DNA]</scope>
</reference>